<proteinExistence type="predicted"/>
<feature type="transmembrane region" description="Helical" evidence="1">
    <location>
        <begin position="107"/>
        <end position="128"/>
    </location>
</feature>
<feature type="transmembrane region" description="Helical" evidence="1">
    <location>
        <begin position="52"/>
        <end position="68"/>
    </location>
</feature>
<keyword evidence="1" id="KW-0472">Membrane</keyword>
<feature type="transmembrane region" description="Helical" evidence="1">
    <location>
        <begin position="309"/>
        <end position="331"/>
    </location>
</feature>
<name>A0A3E0TNL6_9GAMM</name>
<sequence>MVATSNSLPYRSAYPKASFALFQLTFLMFGLSLLVDAINGFFLSGLGVDTKLSAMFKILLIGMMLYQLGSISRKALAWSLITFLLFLAGPLFTFIETLSVAGFFDDFTSALRILTTMLAFIYICYCAEKYPEQIDKYGKYALVFAFLVLIGNIVLGVLGFGFSSYGNAKQGEEDAIGIKGFFYAGNEVSGVFVVLYGVILHLLWQKKGKLLYLFFSLITLLSGLLIATKAAMMAAALLVFAIPLLNERHRILNLTPLKLKLIAPIALVGGTLAIVLIPIFESTGLLDRFIWFYEKKGVIGIILSGRDEFIINMMRVFEHYAIISDVIFGISKTGLGKLTKNAMEIDPIDMFLWHGLIGLTFFMVISVLFLRISYLATRQVDSMWGPAALIINIVLIGISFIAGHIFTSGMLAPLFALINGLAYMDLIRARQRVA</sequence>
<evidence type="ECO:0000313" key="3">
    <source>
        <dbReference type="Proteomes" id="UP000256478"/>
    </source>
</evidence>
<protein>
    <recommendedName>
        <fullName evidence="4">O-antigen ligase domain-containing protein</fullName>
    </recommendedName>
</protein>
<accession>A0A3E0TNL6</accession>
<comment type="caution">
    <text evidence="2">The sequence shown here is derived from an EMBL/GenBank/DDBJ whole genome shotgun (WGS) entry which is preliminary data.</text>
</comment>
<dbReference type="OrthoDB" id="5759643at2"/>
<feature type="transmembrane region" description="Helical" evidence="1">
    <location>
        <begin position="411"/>
        <end position="429"/>
    </location>
</feature>
<reference evidence="2 3" key="1">
    <citation type="submission" date="2018-08" db="EMBL/GenBank/DDBJ databases">
        <title>Thalassotalea euphylliae genome.</title>
        <authorList>
            <person name="Summers S."/>
            <person name="Rice S.A."/>
            <person name="Freckelton M.L."/>
            <person name="Nedved B.T."/>
            <person name="Hadfield M.G."/>
        </authorList>
    </citation>
    <scope>NUCLEOTIDE SEQUENCE [LARGE SCALE GENOMIC DNA]</scope>
    <source>
        <strain evidence="2 3">H1</strain>
    </source>
</reference>
<feature type="transmembrane region" description="Helical" evidence="1">
    <location>
        <begin position="182"/>
        <end position="204"/>
    </location>
</feature>
<feature type="transmembrane region" description="Helical" evidence="1">
    <location>
        <begin position="384"/>
        <end position="405"/>
    </location>
</feature>
<gene>
    <name evidence="2" type="ORF">DXX93_05720</name>
</gene>
<keyword evidence="1" id="KW-0812">Transmembrane</keyword>
<dbReference type="Proteomes" id="UP000256478">
    <property type="component" value="Unassembled WGS sequence"/>
</dbReference>
<evidence type="ECO:0000256" key="1">
    <source>
        <dbReference type="SAM" id="Phobius"/>
    </source>
</evidence>
<dbReference type="EMBL" id="QUOU01000001">
    <property type="protein sequence ID" value="REL26124.1"/>
    <property type="molecule type" value="Genomic_DNA"/>
</dbReference>
<keyword evidence="1" id="KW-1133">Transmembrane helix</keyword>
<evidence type="ECO:0008006" key="4">
    <source>
        <dbReference type="Google" id="ProtNLM"/>
    </source>
</evidence>
<feature type="transmembrane region" description="Helical" evidence="1">
    <location>
        <begin position="211"/>
        <end position="241"/>
    </location>
</feature>
<feature type="transmembrane region" description="Helical" evidence="1">
    <location>
        <begin position="261"/>
        <end position="280"/>
    </location>
</feature>
<organism evidence="2 3">
    <name type="scientific">Thalassotalea euphylliae</name>
    <dbReference type="NCBI Taxonomy" id="1655234"/>
    <lineage>
        <taxon>Bacteria</taxon>
        <taxon>Pseudomonadati</taxon>
        <taxon>Pseudomonadota</taxon>
        <taxon>Gammaproteobacteria</taxon>
        <taxon>Alteromonadales</taxon>
        <taxon>Colwelliaceae</taxon>
        <taxon>Thalassotalea</taxon>
    </lineage>
</organism>
<evidence type="ECO:0000313" key="2">
    <source>
        <dbReference type="EMBL" id="REL26124.1"/>
    </source>
</evidence>
<feature type="transmembrane region" description="Helical" evidence="1">
    <location>
        <begin position="21"/>
        <end position="46"/>
    </location>
</feature>
<feature type="transmembrane region" description="Helical" evidence="1">
    <location>
        <begin position="75"/>
        <end position="95"/>
    </location>
</feature>
<feature type="transmembrane region" description="Helical" evidence="1">
    <location>
        <begin position="351"/>
        <end position="372"/>
    </location>
</feature>
<dbReference type="AlphaFoldDB" id="A0A3E0TNL6"/>
<feature type="transmembrane region" description="Helical" evidence="1">
    <location>
        <begin position="140"/>
        <end position="162"/>
    </location>
</feature>